<keyword evidence="7" id="KW-1185">Reference proteome</keyword>
<dbReference type="EMBL" id="BMUE01000003">
    <property type="protein sequence ID" value="GGW43723.1"/>
    <property type="molecule type" value="Genomic_DNA"/>
</dbReference>
<evidence type="ECO:0000256" key="3">
    <source>
        <dbReference type="ARBA" id="ARBA00022679"/>
    </source>
</evidence>
<comment type="caution">
    <text evidence="6">The sequence shown here is derived from an EMBL/GenBank/DDBJ whole genome shotgun (WGS) entry which is preliminary data.</text>
</comment>
<gene>
    <name evidence="6" type="primary">bioA</name>
    <name evidence="6" type="ORF">GCM10010503_20510</name>
</gene>
<evidence type="ECO:0000256" key="5">
    <source>
        <dbReference type="RuleBase" id="RU003560"/>
    </source>
</evidence>
<dbReference type="AlphaFoldDB" id="A0A918J4C0"/>
<sequence length="512" mass="55148">MPDSQAGEELMALDNAPFHLSSVESVRQVVAGLEGSYLDPGRRLTELTPDEHLAGNARLFTAGGSLARDFWADTALGSRIQGTSTQTATPLEMVDLCSMTCNTVLGVNDPWVKLRQAAFLLSSQPHYLPARIGSDLHHRVAHRILSRLSRFGAPGGFAINLRQCNGSDAVELALHAAWLAARGAPRRRRLATFQGGYHGESVLASLVCEDDPGYGAGRALVDRVDNVVHFPSPRGGDGGHLSAEALATLDALERDGEEYFAVLIEPIQWRNSVHAVPLEFLRRLRDVCTRKSICLVFDEVQNAFGYTGTIFFAESSDVCPDIVATGKALTSGHGALAIVVARREFAETEAPFGSKTNSGDMLSFVAVDAVMDRLTGMLPEEFETLPTWLPPGLVGDLRNGLLGIAYPRVVGMLEDFLADLQRRFPSVVGPASGAGLMRGVAMLGQDGRPSGAMAGKVADICLKHGVYVRRAGHCVYIKPSLSTTEADFELARARLAATFEEVLQRVAREEAK</sequence>
<dbReference type="GO" id="GO:0008483">
    <property type="term" value="F:transaminase activity"/>
    <property type="evidence" value="ECO:0007669"/>
    <property type="project" value="UniProtKB-KW"/>
</dbReference>
<dbReference type="InterPro" id="IPR015424">
    <property type="entry name" value="PyrdxlP-dep_Trfase"/>
</dbReference>
<dbReference type="InterPro" id="IPR015422">
    <property type="entry name" value="PyrdxlP-dep_Trfase_small"/>
</dbReference>
<reference evidence="6" key="1">
    <citation type="journal article" date="2014" name="Int. J. Syst. Evol. Microbiol.">
        <title>Complete genome sequence of Corynebacterium casei LMG S-19264T (=DSM 44701T), isolated from a smear-ripened cheese.</title>
        <authorList>
            <consortium name="US DOE Joint Genome Institute (JGI-PGF)"/>
            <person name="Walter F."/>
            <person name="Albersmeier A."/>
            <person name="Kalinowski J."/>
            <person name="Ruckert C."/>
        </authorList>
    </citation>
    <scope>NUCLEOTIDE SEQUENCE</scope>
    <source>
        <strain evidence="6">JCM 4490</strain>
    </source>
</reference>
<evidence type="ECO:0000313" key="6">
    <source>
        <dbReference type="EMBL" id="GGW43723.1"/>
    </source>
</evidence>
<dbReference type="Gene3D" id="3.90.1150.10">
    <property type="entry name" value="Aspartate Aminotransferase, domain 1"/>
    <property type="match status" value="1"/>
</dbReference>
<evidence type="ECO:0000256" key="1">
    <source>
        <dbReference type="ARBA" id="ARBA00001933"/>
    </source>
</evidence>
<evidence type="ECO:0000256" key="4">
    <source>
        <dbReference type="ARBA" id="ARBA00022898"/>
    </source>
</evidence>
<organism evidence="6 7">
    <name type="scientific">Streptomyces lucensis JCM 4490</name>
    <dbReference type="NCBI Taxonomy" id="1306176"/>
    <lineage>
        <taxon>Bacteria</taxon>
        <taxon>Bacillati</taxon>
        <taxon>Actinomycetota</taxon>
        <taxon>Actinomycetes</taxon>
        <taxon>Kitasatosporales</taxon>
        <taxon>Streptomycetaceae</taxon>
        <taxon>Streptomyces</taxon>
    </lineage>
</organism>
<dbReference type="SUPFAM" id="SSF53383">
    <property type="entry name" value="PLP-dependent transferases"/>
    <property type="match status" value="1"/>
</dbReference>
<dbReference type="GO" id="GO:0030170">
    <property type="term" value="F:pyridoxal phosphate binding"/>
    <property type="evidence" value="ECO:0007669"/>
    <property type="project" value="InterPro"/>
</dbReference>
<dbReference type="InterPro" id="IPR050103">
    <property type="entry name" value="Class-III_PLP-dep_AT"/>
</dbReference>
<dbReference type="Pfam" id="PF00202">
    <property type="entry name" value="Aminotran_3"/>
    <property type="match status" value="1"/>
</dbReference>
<reference evidence="6" key="2">
    <citation type="submission" date="2020-09" db="EMBL/GenBank/DDBJ databases">
        <authorList>
            <person name="Sun Q."/>
            <person name="Ohkuma M."/>
        </authorList>
    </citation>
    <scope>NUCLEOTIDE SEQUENCE</scope>
    <source>
        <strain evidence="6">JCM 4490</strain>
    </source>
</reference>
<dbReference type="GO" id="GO:0042802">
    <property type="term" value="F:identical protein binding"/>
    <property type="evidence" value="ECO:0007669"/>
    <property type="project" value="TreeGrafter"/>
</dbReference>
<proteinExistence type="inferred from homology"/>
<comment type="cofactor">
    <cofactor evidence="1">
        <name>pyridoxal 5'-phosphate</name>
        <dbReference type="ChEBI" id="CHEBI:597326"/>
    </cofactor>
</comment>
<keyword evidence="4 5" id="KW-0663">Pyridoxal phosphate</keyword>
<comment type="similarity">
    <text evidence="5">Belongs to the class-III pyridoxal-phosphate-dependent aminotransferase family.</text>
</comment>
<keyword evidence="3" id="KW-0808">Transferase</keyword>
<dbReference type="InterPro" id="IPR015421">
    <property type="entry name" value="PyrdxlP-dep_Trfase_major"/>
</dbReference>
<accession>A0A918J4C0</accession>
<dbReference type="Proteomes" id="UP000620224">
    <property type="component" value="Unassembled WGS sequence"/>
</dbReference>
<keyword evidence="2 6" id="KW-0032">Aminotransferase</keyword>
<protein>
    <submittedName>
        <fullName evidence="6">Adenosylmethionine-8-amino-7-oxononanoate aminotransferase</fullName>
    </submittedName>
</protein>
<dbReference type="Gene3D" id="3.40.640.10">
    <property type="entry name" value="Type I PLP-dependent aspartate aminotransferase-like (Major domain)"/>
    <property type="match status" value="1"/>
</dbReference>
<evidence type="ECO:0000256" key="2">
    <source>
        <dbReference type="ARBA" id="ARBA00022576"/>
    </source>
</evidence>
<dbReference type="PANTHER" id="PTHR11986">
    <property type="entry name" value="AMINOTRANSFERASE CLASS III"/>
    <property type="match status" value="1"/>
</dbReference>
<name>A0A918J4C0_9ACTN</name>
<evidence type="ECO:0000313" key="7">
    <source>
        <dbReference type="Proteomes" id="UP000620224"/>
    </source>
</evidence>
<dbReference type="PANTHER" id="PTHR11986:SF79">
    <property type="entry name" value="ACETYLORNITHINE AMINOTRANSFERASE, MITOCHONDRIAL"/>
    <property type="match status" value="1"/>
</dbReference>
<dbReference type="InterPro" id="IPR005814">
    <property type="entry name" value="Aminotrans_3"/>
</dbReference>